<evidence type="ECO:0000313" key="2">
    <source>
        <dbReference type="EMBL" id="MDI1493226.1"/>
    </source>
</evidence>
<dbReference type="AlphaFoldDB" id="A0AA43QXJ6"/>
<accession>A0AA43QXJ6</accession>
<protein>
    <submittedName>
        <fullName evidence="2">Uncharacterized protein</fullName>
    </submittedName>
</protein>
<evidence type="ECO:0000256" key="1">
    <source>
        <dbReference type="SAM" id="MobiDB-lite"/>
    </source>
</evidence>
<gene>
    <name evidence="2" type="ORF">OHK93_005014</name>
</gene>
<proteinExistence type="predicted"/>
<name>A0AA43QXJ6_9LECA</name>
<comment type="caution">
    <text evidence="2">The sequence shown here is derived from an EMBL/GenBank/DDBJ whole genome shotgun (WGS) entry which is preliminary data.</text>
</comment>
<dbReference type="EMBL" id="JAPUFD010000024">
    <property type="protein sequence ID" value="MDI1493226.1"/>
    <property type="molecule type" value="Genomic_DNA"/>
</dbReference>
<sequence length="100" mass="11245">MVYSSDDEDGASDDEDGASDDEDGASDDKQEGQGKGKEFHHPFTIPLPYWQIYREGDKKYFAVSKTEQNEMKTADQQNETEWVPDASAGDTFLALGWLME</sequence>
<keyword evidence="3" id="KW-1185">Reference proteome</keyword>
<organism evidence="2 3">
    <name type="scientific">Ramalina farinacea</name>
    <dbReference type="NCBI Taxonomy" id="258253"/>
    <lineage>
        <taxon>Eukaryota</taxon>
        <taxon>Fungi</taxon>
        <taxon>Dikarya</taxon>
        <taxon>Ascomycota</taxon>
        <taxon>Pezizomycotina</taxon>
        <taxon>Lecanoromycetes</taxon>
        <taxon>OSLEUM clade</taxon>
        <taxon>Lecanoromycetidae</taxon>
        <taxon>Lecanorales</taxon>
        <taxon>Lecanorineae</taxon>
        <taxon>Ramalinaceae</taxon>
        <taxon>Ramalina</taxon>
    </lineage>
</organism>
<evidence type="ECO:0000313" key="3">
    <source>
        <dbReference type="Proteomes" id="UP001161017"/>
    </source>
</evidence>
<feature type="region of interest" description="Disordered" evidence="1">
    <location>
        <begin position="1"/>
        <end position="42"/>
    </location>
</feature>
<reference evidence="2" key="1">
    <citation type="journal article" date="2023" name="Genome Biol. Evol.">
        <title>First Whole Genome Sequence and Flow Cytometry Genome Size Data for the Lichen-Forming Fungus Ramalina farinacea (Ascomycota).</title>
        <authorList>
            <person name="Llewellyn T."/>
            <person name="Mian S."/>
            <person name="Hill R."/>
            <person name="Leitch I.J."/>
            <person name="Gaya E."/>
        </authorList>
    </citation>
    <scope>NUCLEOTIDE SEQUENCE</scope>
    <source>
        <strain evidence="2">LIQ254RAFAR</strain>
    </source>
</reference>
<feature type="compositionally biased region" description="Basic and acidic residues" evidence="1">
    <location>
        <begin position="26"/>
        <end position="41"/>
    </location>
</feature>
<dbReference type="Proteomes" id="UP001161017">
    <property type="component" value="Unassembled WGS sequence"/>
</dbReference>
<feature type="compositionally biased region" description="Acidic residues" evidence="1">
    <location>
        <begin position="1"/>
        <end position="25"/>
    </location>
</feature>